<accession>A0A106BQL8</accession>
<dbReference type="PANTHER" id="PTHR34610">
    <property type="entry name" value="SSL7007 PROTEIN"/>
    <property type="match status" value="1"/>
</dbReference>
<gene>
    <name evidence="2" type="ORF">ABW22_06755</name>
</gene>
<feature type="domain" description="PIN" evidence="1">
    <location>
        <begin position="2"/>
        <end position="111"/>
    </location>
</feature>
<dbReference type="InterPro" id="IPR002850">
    <property type="entry name" value="PIN_toxin-like"/>
</dbReference>
<dbReference type="AlphaFoldDB" id="A0A106BQL8"/>
<sequence length="149" mass="16544">MVIDTNVVLDLLHFDDATARPLRFALEDGRVRCVVTDATLEEWRRVLAYPEFGLDDARQTALFSRYQTLAGTAKALEMCAGLPRCSDPDDQKFIELAAAVRAQGLVSKDRAVLKLRRRCAPVFRVMTPAEAVRWLDNTVACGRQSASCG</sequence>
<dbReference type="SUPFAM" id="SSF88723">
    <property type="entry name" value="PIN domain-like"/>
    <property type="match status" value="1"/>
</dbReference>
<evidence type="ECO:0000259" key="1">
    <source>
        <dbReference type="Pfam" id="PF13470"/>
    </source>
</evidence>
<dbReference type="NCBIfam" id="TIGR00305">
    <property type="entry name" value="putative toxin-antitoxin system toxin component, PIN family"/>
    <property type="match status" value="1"/>
</dbReference>
<name>A0A106BQL8_THIDE</name>
<keyword evidence="3" id="KW-1185">Reference proteome</keyword>
<dbReference type="PATRIC" id="fig|36861.3.peg.825"/>
<dbReference type="InterPro" id="IPR029060">
    <property type="entry name" value="PIN-like_dom_sf"/>
</dbReference>
<organism evidence="2 3">
    <name type="scientific">Thiobacillus denitrificans</name>
    <dbReference type="NCBI Taxonomy" id="36861"/>
    <lineage>
        <taxon>Bacteria</taxon>
        <taxon>Pseudomonadati</taxon>
        <taxon>Pseudomonadota</taxon>
        <taxon>Betaproteobacteria</taxon>
        <taxon>Nitrosomonadales</taxon>
        <taxon>Thiobacillaceae</taxon>
        <taxon>Thiobacillus</taxon>
    </lineage>
</organism>
<reference evidence="2 3" key="1">
    <citation type="journal article" date="2015" name="Appl. Environ. Microbiol.">
        <title>Aerobic and Anaerobic Thiosulfate Oxidation by a Cold-Adapted, Subglacial Chemoautotroph.</title>
        <authorList>
            <person name="Harrold Z.R."/>
            <person name="Skidmore M.L."/>
            <person name="Hamilton T.L."/>
            <person name="Desch L."/>
            <person name="Amada K."/>
            <person name="van Gelder W."/>
            <person name="Glover K."/>
            <person name="Roden E.E."/>
            <person name="Boyd E.S."/>
        </authorList>
    </citation>
    <scope>NUCLEOTIDE SEQUENCE [LARGE SCALE GENOMIC DNA]</scope>
    <source>
        <strain evidence="2 3">RG</strain>
    </source>
</reference>
<proteinExistence type="predicted"/>
<dbReference type="InterPro" id="IPR002716">
    <property type="entry name" value="PIN_dom"/>
</dbReference>
<dbReference type="EMBL" id="LDUG01000019">
    <property type="protein sequence ID" value="KVW96832.1"/>
    <property type="molecule type" value="Genomic_DNA"/>
</dbReference>
<protein>
    <recommendedName>
        <fullName evidence="1">PIN domain-containing protein</fullName>
    </recommendedName>
</protein>
<dbReference type="Pfam" id="PF13470">
    <property type="entry name" value="PIN_3"/>
    <property type="match status" value="1"/>
</dbReference>
<comment type="caution">
    <text evidence="2">The sequence shown here is derived from an EMBL/GenBank/DDBJ whole genome shotgun (WGS) entry which is preliminary data.</text>
</comment>
<dbReference type="PANTHER" id="PTHR34610:SF3">
    <property type="entry name" value="SSL7007 PROTEIN"/>
    <property type="match status" value="1"/>
</dbReference>
<dbReference type="Proteomes" id="UP000064243">
    <property type="component" value="Unassembled WGS sequence"/>
</dbReference>
<evidence type="ECO:0000313" key="3">
    <source>
        <dbReference type="Proteomes" id="UP000064243"/>
    </source>
</evidence>
<evidence type="ECO:0000313" key="2">
    <source>
        <dbReference type="EMBL" id="KVW96832.1"/>
    </source>
</evidence>